<dbReference type="EMBL" id="OIVN01003177">
    <property type="protein sequence ID" value="SPD09296.1"/>
    <property type="molecule type" value="Genomic_DNA"/>
</dbReference>
<organism evidence="1">
    <name type="scientific">Fagus sylvatica</name>
    <name type="common">Beechnut</name>
    <dbReference type="NCBI Taxonomy" id="28930"/>
    <lineage>
        <taxon>Eukaryota</taxon>
        <taxon>Viridiplantae</taxon>
        <taxon>Streptophyta</taxon>
        <taxon>Embryophyta</taxon>
        <taxon>Tracheophyta</taxon>
        <taxon>Spermatophyta</taxon>
        <taxon>Magnoliopsida</taxon>
        <taxon>eudicotyledons</taxon>
        <taxon>Gunneridae</taxon>
        <taxon>Pentapetalae</taxon>
        <taxon>rosids</taxon>
        <taxon>fabids</taxon>
        <taxon>Fagales</taxon>
        <taxon>Fagaceae</taxon>
        <taxon>Fagus</taxon>
    </lineage>
</organism>
<sequence length="85" mass="9549">MNAEMAPKVRNSQKQLHEFMSIQARLVRARAGADIVEREAIEVAEKLRDYNMVYSNEAEAVPSWPSSFSMESISTADFLGNLKVS</sequence>
<accession>A0A2N9H481</accession>
<gene>
    <name evidence="1" type="ORF">FSB_LOCUS37178</name>
</gene>
<name>A0A2N9H481_FAGSY</name>
<evidence type="ECO:0000313" key="1">
    <source>
        <dbReference type="EMBL" id="SPD09296.1"/>
    </source>
</evidence>
<dbReference type="AlphaFoldDB" id="A0A2N9H481"/>
<reference evidence="1" key="1">
    <citation type="submission" date="2018-02" db="EMBL/GenBank/DDBJ databases">
        <authorList>
            <person name="Cohen D.B."/>
            <person name="Kent A.D."/>
        </authorList>
    </citation>
    <scope>NUCLEOTIDE SEQUENCE</scope>
</reference>
<proteinExistence type="predicted"/>
<protein>
    <submittedName>
        <fullName evidence="1">Uncharacterized protein</fullName>
    </submittedName>
</protein>